<evidence type="ECO:0000256" key="2">
    <source>
        <dbReference type="ARBA" id="ARBA00005334"/>
    </source>
</evidence>
<evidence type="ECO:0000259" key="8">
    <source>
        <dbReference type="Pfam" id="PF14629"/>
    </source>
</evidence>
<keyword evidence="3" id="KW-0235">DNA replication</keyword>
<evidence type="ECO:0000256" key="3">
    <source>
        <dbReference type="ARBA" id="ARBA00022705"/>
    </source>
</evidence>
<sequence length="751" mass="82353">MRPHARSQSPDPLAMGDTEAQSHAGPHPDTEVQAQAGPSKPRPRQSTRTPVPRSSANPPTPPARSRRTMTPTSTSKVDKAEGKRTPLARASPAANRARPVTPSKQPSAKGKEKAITTSTKRARVNVPSPSPVKRPASNVPLSSAKRRKTADGEPAPLTPELEDMLDEFEEEEEVVVDENGYIRLPAAPVSRETFLANEKLRRQREARNFKYTGSADAPKLTRSGRIIGEVDKTEDEAYGTMDEDDPFIDAPTRSVLPVEDTPELEVDGRVEEQDLLEKEMEEQAKEVMPLPPGGEPCLRGVLDTLTGRNIAHNPPPFLEEEKNEALNGLVNLLKGTVERGEGNSALVVGARGVGKTRTVARALNLVPSTPSSTPIVVRLSGLAQTNDRLAIREMGRQIAEAEGKMVAADDDDDDEVAEDAEYAPTTLPSHLLALLTAPSPRAIIIIMEEFDLFTEHARQALLYCLLDVVQSVKTGSVTETGRGVAVIGVTSRVDTLLLLEKRVKSRFSHRMWRVLSPLAPEGMGWRETILRAVVPWRTEEDDDLARENPDLAGWKEMWGFAIETLLENDKVTKSLERLCGLTTDMRVLYRPFILPIVEILAGDSDFISVPEIRNHIISQLESASWGLANRKLKGLPQPAVGVLIIAKHLSYLGRDDFTFAMVEEEYLRFGRTKLVGSGRTRWPLTVLRSGFDHLLRMGLLVPAGTGNVKPRFAKVRCTLSPHDIVAWMRGDGAAGLGPEMVGWGRMTGGHV</sequence>
<dbReference type="InterPro" id="IPR016527">
    <property type="entry name" value="ORC4"/>
</dbReference>
<dbReference type="InterPro" id="IPR027417">
    <property type="entry name" value="P-loop_NTPase"/>
</dbReference>
<dbReference type="GO" id="GO:0005664">
    <property type="term" value="C:nuclear origin of replication recognition complex"/>
    <property type="evidence" value="ECO:0007669"/>
    <property type="project" value="TreeGrafter"/>
</dbReference>
<comment type="subcellular location">
    <subcellularLocation>
        <location evidence="1">Nucleus</location>
    </subcellularLocation>
</comment>
<dbReference type="Pfam" id="PF13191">
    <property type="entry name" value="AAA_16"/>
    <property type="match status" value="1"/>
</dbReference>
<comment type="caution">
    <text evidence="9">The sequence shown here is derived from an EMBL/GenBank/DDBJ whole genome shotgun (WGS) entry which is preliminary data.</text>
</comment>
<accession>A0AAD9CWV3</accession>
<evidence type="ECO:0000313" key="10">
    <source>
        <dbReference type="Proteomes" id="UP001182556"/>
    </source>
</evidence>
<dbReference type="Pfam" id="PF14629">
    <property type="entry name" value="ORC4_C"/>
    <property type="match status" value="1"/>
</dbReference>
<dbReference type="InterPro" id="IPR041664">
    <property type="entry name" value="AAA_16"/>
</dbReference>
<feature type="domain" description="Orc1-like AAA ATPase" evidence="7">
    <location>
        <begin position="326"/>
        <end position="471"/>
    </location>
</feature>
<dbReference type="GO" id="GO:0006270">
    <property type="term" value="P:DNA replication initiation"/>
    <property type="evidence" value="ECO:0007669"/>
    <property type="project" value="TreeGrafter"/>
</dbReference>
<evidence type="ECO:0000313" key="9">
    <source>
        <dbReference type="EMBL" id="KAK1922224.1"/>
    </source>
</evidence>
<dbReference type="PANTHER" id="PTHR12087:SF0">
    <property type="entry name" value="ORIGIN RECOGNITION COMPLEX SUBUNIT 4"/>
    <property type="match status" value="1"/>
</dbReference>
<organism evidence="9 10">
    <name type="scientific">Papiliotrema laurentii</name>
    <name type="common">Cryptococcus laurentii</name>
    <dbReference type="NCBI Taxonomy" id="5418"/>
    <lineage>
        <taxon>Eukaryota</taxon>
        <taxon>Fungi</taxon>
        <taxon>Dikarya</taxon>
        <taxon>Basidiomycota</taxon>
        <taxon>Agaricomycotina</taxon>
        <taxon>Tremellomycetes</taxon>
        <taxon>Tremellales</taxon>
        <taxon>Rhynchogastremaceae</taxon>
        <taxon>Papiliotrema</taxon>
    </lineage>
</organism>
<keyword evidence="4" id="KW-0238">DNA-binding</keyword>
<dbReference type="Proteomes" id="UP001182556">
    <property type="component" value="Unassembled WGS sequence"/>
</dbReference>
<protein>
    <submittedName>
        <fullName evidence="9">Origin recognition complex subunit 4</fullName>
    </submittedName>
</protein>
<dbReference type="PANTHER" id="PTHR12087">
    <property type="entry name" value="ORIGIN RECOGNITION COMPLEX SUBUNIT 4"/>
    <property type="match status" value="1"/>
</dbReference>
<dbReference type="SUPFAM" id="SSF52540">
    <property type="entry name" value="P-loop containing nucleoside triphosphate hydrolases"/>
    <property type="match status" value="1"/>
</dbReference>
<reference evidence="9" key="1">
    <citation type="submission" date="2023-02" db="EMBL/GenBank/DDBJ databases">
        <title>Identification and recombinant expression of a fungal hydrolase from Papiliotrema laurentii that hydrolyzes apple cutin and clears colloidal polyester polyurethane.</title>
        <authorList>
            <consortium name="DOE Joint Genome Institute"/>
            <person name="Roman V.A."/>
            <person name="Bojanowski C."/>
            <person name="Crable B.R."/>
            <person name="Wagner D.N."/>
            <person name="Hung C.S."/>
            <person name="Nadeau L.J."/>
            <person name="Schratz L."/>
            <person name="Haridas S."/>
            <person name="Pangilinan J."/>
            <person name="Lipzen A."/>
            <person name="Na H."/>
            <person name="Yan M."/>
            <person name="Ng V."/>
            <person name="Grigoriev I.V."/>
            <person name="Spatafora J.W."/>
            <person name="Barlow D."/>
            <person name="Biffinger J."/>
            <person name="Kelley-Loughnane N."/>
            <person name="Varaljay V.A."/>
            <person name="Crookes-Goodson W.J."/>
        </authorList>
    </citation>
    <scope>NUCLEOTIDE SEQUENCE</scope>
    <source>
        <strain evidence="9">5307AH</strain>
    </source>
</reference>
<evidence type="ECO:0000256" key="4">
    <source>
        <dbReference type="ARBA" id="ARBA00023125"/>
    </source>
</evidence>
<comment type="similarity">
    <text evidence="2">Belongs to the ORC4 family.</text>
</comment>
<keyword evidence="10" id="KW-1185">Reference proteome</keyword>
<proteinExistence type="inferred from homology"/>
<dbReference type="AlphaFoldDB" id="A0AAD9CWV3"/>
<feature type="compositionally biased region" description="Low complexity" evidence="6">
    <location>
        <begin position="87"/>
        <end position="99"/>
    </location>
</feature>
<feature type="domain" description="Origin recognition complex subunit 4 C-terminal" evidence="8">
    <location>
        <begin position="545"/>
        <end position="727"/>
    </location>
</feature>
<keyword evidence="5" id="KW-0539">Nucleus</keyword>
<evidence type="ECO:0000256" key="6">
    <source>
        <dbReference type="SAM" id="MobiDB-lite"/>
    </source>
</evidence>
<feature type="compositionally biased region" description="Polar residues" evidence="6">
    <location>
        <begin position="1"/>
        <end position="10"/>
    </location>
</feature>
<gene>
    <name evidence="9" type="ORF">DB88DRAFT_497591</name>
</gene>
<evidence type="ECO:0000256" key="1">
    <source>
        <dbReference type="ARBA" id="ARBA00004123"/>
    </source>
</evidence>
<dbReference type="GO" id="GO:0003688">
    <property type="term" value="F:DNA replication origin binding"/>
    <property type="evidence" value="ECO:0007669"/>
    <property type="project" value="TreeGrafter"/>
</dbReference>
<feature type="region of interest" description="Disordered" evidence="6">
    <location>
        <begin position="1"/>
        <end position="159"/>
    </location>
</feature>
<evidence type="ECO:0000259" key="7">
    <source>
        <dbReference type="Pfam" id="PF13191"/>
    </source>
</evidence>
<name>A0AAD9CWV3_PAPLA</name>
<dbReference type="InterPro" id="IPR032705">
    <property type="entry name" value="ORC4_C"/>
</dbReference>
<dbReference type="FunFam" id="3.40.50.300:FF:001499">
    <property type="entry name" value="Origin recognition complex subunit 4, putative"/>
    <property type="match status" value="1"/>
</dbReference>
<evidence type="ECO:0000256" key="5">
    <source>
        <dbReference type="ARBA" id="ARBA00023242"/>
    </source>
</evidence>
<dbReference type="Gene3D" id="3.40.50.300">
    <property type="entry name" value="P-loop containing nucleotide triphosphate hydrolases"/>
    <property type="match status" value="1"/>
</dbReference>
<dbReference type="EMBL" id="JAODAN010000009">
    <property type="protein sequence ID" value="KAK1922224.1"/>
    <property type="molecule type" value="Genomic_DNA"/>
</dbReference>